<dbReference type="EMBL" id="AORV01000002">
    <property type="protein sequence ID" value="EMS74219.1"/>
    <property type="molecule type" value="Genomic_DNA"/>
</dbReference>
<dbReference type="STRING" id="1195236.CTER_0068"/>
<dbReference type="InterPro" id="IPR033177">
    <property type="entry name" value="PSD-B"/>
</dbReference>
<dbReference type="InterPro" id="IPR033179">
    <property type="entry name" value="PSD_type2_pro"/>
</dbReference>
<evidence type="ECO:0000256" key="6">
    <source>
        <dbReference type="ARBA" id="ARBA00023145"/>
    </source>
</evidence>
<comment type="pathway">
    <text evidence="11">Phospholipid metabolism; phosphatidylethanolamine biosynthesis; phosphatidylethanolamine from CDP-diacylglycerol: step 2/2.</text>
</comment>
<sequence>MIKIYNRKTGEYEVEKVAGGSLLNALYTTRTGKLGLELLVKRKIYSALTGFFCDTGLSRRSIPGFVKNFSIDMEECQNKLEDFKNFNNFFARRLKKAARPFDKPEEYLLSPGDGRLQAWEDIDSDKVLQIKGMSYKLAGLLQNPELAGEFDGGTYIILRLCPVDYHRFHFFDGGVCGEPTRVRGEYYSVNPVALGTIPEVFCRNKREYSIYSTDNFGEVLYIEVGATSVGSIIQTYTPGSRLERGDEKGYFKFGGSTVLLFFKRGKVLIDKEILEQTAAGFETRVMAGDAIGRAQKEKSVTDEKNG</sequence>
<dbReference type="PANTHER" id="PTHR10067">
    <property type="entry name" value="PHOSPHATIDYLSERINE DECARBOXYLASE"/>
    <property type="match status" value="1"/>
</dbReference>
<keyword evidence="11" id="KW-1003">Cell membrane</keyword>
<dbReference type="InterPro" id="IPR003817">
    <property type="entry name" value="PS_Dcarbxylase"/>
</dbReference>
<feature type="chain" id="PRO_5023273106" description="Phosphatidylserine decarboxylase alpha chain" evidence="11">
    <location>
        <begin position="256"/>
        <end position="306"/>
    </location>
</feature>
<protein>
    <recommendedName>
        <fullName evidence="11">Phosphatidylserine decarboxylase proenzyme</fullName>
        <ecNumber evidence="11">4.1.1.65</ecNumber>
    </recommendedName>
    <component>
        <recommendedName>
            <fullName evidence="11">Phosphatidylserine decarboxylase alpha chain</fullName>
        </recommendedName>
    </component>
    <component>
        <recommendedName>
            <fullName evidence="11">Phosphatidylserine decarboxylase beta chain</fullName>
        </recommendedName>
    </component>
</protein>
<dbReference type="eggNOG" id="COG0688">
    <property type="taxonomic scope" value="Bacteria"/>
</dbReference>
<evidence type="ECO:0000256" key="8">
    <source>
        <dbReference type="ARBA" id="ARBA00023239"/>
    </source>
</evidence>
<feature type="active site" description="Schiff-base intermediate with substrate; via pyruvic acid; for decarboxylase activity" evidence="11">
    <location>
        <position position="256"/>
    </location>
</feature>
<evidence type="ECO:0000256" key="4">
    <source>
        <dbReference type="ARBA" id="ARBA00023098"/>
    </source>
</evidence>
<comment type="similarity">
    <text evidence="11">Belongs to the phosphatidylserine decarboxylase family. PSD-B subfamily. Prokaryotic type II sub-subfamily.</text>
</comment>
<comment type="catalytic activity">
    <reaction evidence="11">
        <text>a 1,2-diacyl-sn-glycero-3-phospho-L-serine + H(+) = a 1,2-diacyl-sn-glycero-3-phosphoethanolamine + CO2</text>
        <dbReference type="Rhea" id="RHEA:20828"/>
        <dbReference type="ChEBI" id="CHEBI:15378"/>
        <dbReference type="ChEBI" id="CHEBI:16526"/>
        <dbReference type="ChEBI" id="CHEBI:57262"/>
        <dbReference type="ChEBI" id="CHEBI:64612"/>
        <dbReference type="EC" id="4.1.1.65"/>
    </reaction>
</comment>
<organism evidence="12 13">
    <name type="scientific">Ruminiclostridium cellobioparum subsp. termitidis CT1112</name>
    <dbReference type="NCBI Taxonomy" id="1195236"/>
    <lineage>
        <taxon>Bacteria</taxon>
        <taxon>Bacillati</taxon>
        <taxon>Bacillota</taxon>
        <taxon>Clostridia</taxon>
        <taxon>Eubacteriales</taxon>
        <taxon>Oscillospiraceae</taxon>
        <taxon>Ruminiclostridium</taxon>
    </lineage>
</organism>
<keyword evidence="8 11" id="KW-0456">Lyase</keyword>
<name>S0FYM4_RUMCE</name>
<feature type="modified residue" description="Pyruvic acid (Ser); by autocatalysis" evidence="11">
    <location>
        <position position="256"/>
    </location>
</feature>
<dbReference type="EC" id="4.1.1.65" evidence="11"/>
<comment type="function">
    <text evidence="11">Catalyzes the formation of phosphatidylethanolamine (PtdEtn) from phosphatidylserine (PtdSer).</text>
</comment>
<dbReference type="GO" id="GO:0005886">
    <property type="term" value="C:plasma membrane"/>
    <property type="evidence" value="ECO:0007669"/>
    <property type="project" value="UniProtKB-SubCell"/>
</dbReference>
<dbReference type="Pfam" id="PF02666">
    <property type="entry name" value="PS_Dcarbxylase"/>
    <property type="match status" value="1"/>
</dbReference>
<feature type="active site" description="Charge relay system; for autoendoproteolytic cleavage activity" evidence="11">
    <location>
        <position position="113"/>
    </location>
</feature>
<dbReference type="NCBIfam" id="NF001941">
    <property type="entry name" value="PRK00723.1"/>
    <property type="match status" value="1"/>
</dbReference>
<evidence type="ECO:0000256" key="3">
    <source>
        <dbReference type="ARBA" id="ARBA00022793"/>
    </source>
</evidence>
<evidence type="ECO:0000256" key="1">
    <source>
        <dbReference type="ARBA" id="ARBA00005189"/>
    </source>
</evidence>
<reference evidence="12 13" key="1">
    <citation type="journal article" date="2013" name="Genome Announc.">
        <title>Draft Genome Sequence of the Cellulolytic, Mesophilic, Anaerobic Bacterium Clostridium termitidis Strain CT1112 (DSM 5398).</title>
        <authorList>
            <person name="Lal S."/>
            <person name="Ramachandran U."/>
            <person name="Zhang X."/>
            <person name="Munir R."/>
            <person name="Sparling R."/>
            <person name="Levin D.B."/>
        </authorList>
    </citation>
    <scope>NUCLEOTIDE SEQUENCE [LARGE SCALE GENOMIC DNA]</scope>
    <source>
        <strain evidence="12 13">CT1112</strain>
    </source>
</reference>
<dbReference type="UniPathway" id="UPA00558">
    <property type="reaction ID" value="UER00616"/>
</dbReference>
<dbReference type="PATRIC" id="fig|1195236.3.peg.69"/>
<keyword evidence="2 11" id="KW-0444">Lipid biosynthesis</keyword>
<keyword evidence="3 11" id="KW-0210">Decarboxylase</keyword>
<comment type="subcellular location">
    <subcellularLocation>
        <location evidence="11">Cell membrane</location>
        <topology evidence="11">Peripheral membrane protein</topology>
    </subcellularLocation>
</comment>
<comment type="PTM">
    <text evidence="11">Is synthesized initially as an inactive proenzyme. Formation of the active enzyme involves a self-maturation process in which the active site pyruvoyl group is generated from an internal serine residue via an autocatalytic post-translational modification. Two non-identical subunits are generated from the proenzyme in this reaction, and the pyruvate is formed at the N-terminus of the alpha chain, which is derived from the carboxyl end of the proenzyme. The autoendoproteolytic cleavage occurs by a canonical serine protease mechanism, in which the side chain hydroxyl group of the serine supplies its oxygen atom to form the C-terminus of the beta chain, while the remainder of the serine residue undergoes an oxidative deamination to produce ammonia and the pyruvoyl prosthetic group on the alpha chain. During this reaction, the Ser that is part of the protease active site of the proenzyme becomes the pyruvoyl prosthetic group, which constitutes an essential element of the active site of the mature decarboxylase.</text>
</comment>
<keyword evidence="13" id="KW-1185">Reference proteome</keyword>
<comment type="caution">
    <text evidence="12">The sequence shown here is derived from an EMBL/GenBank/DDBJ whole genome shotgun (WGS) entry which is preliminary data.</text>
</comment>
<feature type="active site" description="Charge relay system; for autoendoproteolytic cleavage activity" evidence="11">
    <location>
        <position position="256"/>
    </location>
</feature>
<evidence type="ECO:0000256" key="9">
    <source>
        <dbReference type="ARBA" id="ARBA00023264"/>
    </source>
</evidence>
<dbReference type="HAMAP" id="MF_00663">
    <property type="entry name" value="PS_decarb_PSD_B_type2"/>
    <property type="match status" value="1"/>
</dbReference>
<dbReference type="NCBIfam" id="TIGR00163">
    <property type="entry name" value="PS_decarb"/>
    <property type="match status" value="1"/>
</dbReference>
<keyword evidence="4 11" id="KW-0443">Lipid metabolism</keyword>
<accession>S0FYM4</accession>
<dbReference type="GO" id="GO:0004609">
    <property type="term" value="F:phosphatidylserine decarboxylase activity"/>
    <property type="evidence" value="ECO:0007669"/>
    <property type="project" value="UniProtKB-UniRule"/>
</dbReference>
<evidence type="ECO:0000256" key="11">
    <source>
        <dbReference type="HAMAP-Rule" id="MF_00663"/>
    </source>
</evidence>
<evidence type="ECO:0000256" key="5">
    <source>
        <dbReference type="ARBA" id="ARBA00023136"/>
    </source>
</evidence>
<feature type="active site" description="Charge relay system; for autoendoproteolytic cleavage activity" evidence="11">
    <location>
        <position position="169"/>
    </location>
</feature>
<proteinExistence type="inferred from homology"/>
<dbReference type="GO" id="GO:0006646">
    <property type="term" value="P:phosphatidylethanolamine biosynthetic process"/>
    <property type="evidence" value="ECO:0007669"/>
    <property type="project" value="UniProtKB-UniRule"/>
</dbReference>
<comment type="pathway">
    <text evidence="1">Lipid metabolism.</text>
</comment>
<evidence type="ECO:0000256" key="2">
    <source>
        <dbReference type="ARBA" id="ARBA00022516"/>
    </source>
</evidence>
<feature type="site" description="Cleavage (non-hydrolytic); by autocatalysis" evidence="11">
    <location>
        <begin position="255"/>
        <end position="256"/>
    </location>
</feature>
<dbReference type="RefSeq" id="WP_004622781.1">
    <property type="nucleotide sequence ID" value="NZ_AORV01000002.1"/>
</dbReference>
<keyword evidence="10 11" id="KW-0670">Pyruvate</keyword>
<evidence type="ECO:0000313" key="12">
    <source>
        <dbReference type="EMBL" id="EMS74219.1"/>
    </source>
</evidence>
<feature type="chain" id="PRO_5023273105" description="Phosphatidylserine decarboxylase beta chain" evidence="11">
    <location>
        <begin position="1"/>
        <end position="255"/>
    </location>
</feature>
<comment type="cofactor">
    <cofactor evidence="11">
        <name>pyruvate</name>
        <dbReference type="ChEBI" id="CHEBI:15361"/>
    </cofactor>
    <text evidence="11">Binds 1 pyruvoyl group covalently per subunit.</text>
</comment>
<gene>
    <name evidence="11" type="primary">psd</name>
    <name evidence="12" type="ORF">CTER_0068</name>
</gene>
<evidence type="ECO:0000256" key="7">
    <source>
        <dbReference type="ARBA" id="ARBA00023209"/>
    </source>
</evidence>
<keyword evidence="6 11" id="KW-0865">Zymogen</keyword>
<evidence type="ECO:0000313" key="13">
    <source>
        <dbReference type="Proteomes" id="UP000014155"/>
    </source>
</evidence>
<evidence type="ECO:0000256" key="10">
    <source>
        <dbReference type="ARBA" id="ARBA00023317"/>
    </source>
</evidence>
<dbReference type="AlphaFoldDB" id="S0FYM4"/>
<keyword evidence="9 11" id="KW-1208">Phospholipid metabolism</keyword>
<keyword evidence="7 11" id="KW-0594">Phospholipid biosynthesis</keyword>
<keyword evidence="5 11" id="KW-0472">Membrane</keyword>
<dbReference type="PANTHER" id="PTHR10067:SF17">
    <property type="entry name" value="PHOSPHATIDYLSERINE DECARBOXYLASE PROENZYME 2"/>
    <property type="match status" value="1"/>
</dbReference>
<dbReference type="Proteomes" id="UP000014155">
    <property type="component" value="Unassembled WGS sequence"/>
</dbReference>
<comment type="subunit">
    <text evidence="11">Heterodimer of a large membrane-associated beta subunit and a small pyruvoyl-containing alpha subunit.</text>
</comment>